<sequence length="786" mass="89328">MCTDVACQCGNKKSKTIFNIFKKLLPKRRKKQNSYLPLTQLDIDDEVEIKSHNYCQENWDALSTDTSPTYPFGGRSSPDTSEEEQELLGGRRIRGGECKHLINCKFIGRECRDKKVRSSEALGLRRLNKFSTHSLPPKYQQKNKKDSFFQYFANAEELLSGIASEDSMKRTETSRGKKSSINTNNKKLENTDLLPSQASSPPSADSVLSENTCSAIFGTLPEGLTLKSEEPSSSQQNLLFGSAKLEKATGNEASLKSASIESRISKISNQSIKDSIADTSASKESPKIKFLEQAPDSTLKRASISDQQPNSLKENQTGIIQPAAAKQHSTQLNQLLYKDDRTEISLVQKLGSKKESTSSRTSFNEQLPTTSWSHTPIKLKISLHNTLIPDEEEIESLAMASPKSQDKIVETKDSFPLHQDWPGSSKTGKVILSSDKTQQTSDNNFYRTPGEKTQYSSSTPSRRNISDYSRVSSDPKYDLPEKDVICKRNNCSCAICKTKQLPQASHCSCCRCANAIDSHRTQEPIYHEQMMVYPEPNYHVTAYPPSSTNTDIPDYLPPLPPAPQRHPRRPTSPAQYRNRCHEKCTCGLKPPQLFICHPAGFNQPSGSLRCQPESDRYNMEYANRDEYEYSDRLRDLPYQNNEEYLQLVEELQDTLHSRNRNRVKRAMQEFEARSKQNKPLEKPIINYDETSDSEEPIIRKIDQLRVGKIICCAGDKCTCGKMKLTTPKPRRHQRRREKLDVDERPSHWTMDPGSGEWQKANRSRMTKDEEFKHHCTCNCINCEQRY</sequence>
<proteinExistence type="predicted"/>
<evidence type="ECO:0000313" key="2">
    <source>
        <dbReference type="EMBL" id="CAG9764438.1"/>
    </source>
</evidence>
<feature type="compositionally biased region" description="Low complexity" evidence="1">
    <location>
        <begin position="192"/>
        <end position="206"/>
    </location>
</feature>
<gene>
    <name evidence="2" type="ORF">CEUTPL_LOCUS5078</name>
</gene>
<dbReference type="Proteomes" id="UP001152799">
    <property type="component" value="Chromosome 2"/>
</dbReference>
<evidence type="ECO:0000256" key="1">
    <source>
        <dbReference type="SAM" id="MobiDB-lite"/>
    </source>
</evidence>
<protein>
    <submittedName>
        <fullName evidence="2">Uncharacterized protein</fullName>
    </submittedName>
</protein>
<dbReference type="AlphaFoldDB" id="A0A9N9MHM4"/>
<dbReference type="EMBL" id="OU892278">
    <property type="protein sequence ID" value="CAG9764438.1"/>
    <property type="molecule type" value="Genomic_DNA"/>
</dbReference>
<dbReference type="OrthoDB" id="6784240at2759"/>
<name>A0A9N9MHM4_9CUCU</name>
<feature type="compositionally biased region" description="Basic and acidic residues" evidence="1">
    <location>
        <begin position="166"/>
        <end position="175"/>
    </location>
</feature>
<feature type="region of interest" description="Disordered" evidence="1">
    <location>
        <begin position="166"/>
        <end position="207"/>
    </location>
</feature>
<keyword evidence="3" id="KW-1185">Reference proteome</keyword>
<feature type="compositionally biased region" description="Polar residues" evidence="1">
    <location>
        <begin position="434"/>
        <end position="472"/>
    </location>
</feature>
<feature type="region of interest" description="Disordered" evidence="1">
    <location>
        <begin position="727"/>
        <end position="763"/>
    </location>
</feature>
<evidence type="ECO:0000313" key="3">
    <source>
        <dbReference type="Proteomes" id="UP001152799"/>
    </source>
</evidence>
<organism evidence="2 3">
    <name type="scientific">Ceutorhynchus assimilis</name>
    <name type="common">cabbage seed weevil</name>
    <dbReference type="NCBI Taxonomy" id="467358"/>
    <lineage>
        <taxon>Eukaryota</taxon>
        <taxon>Metazoa</taxon>
        <taxon>Ecdysozoa</taxon>
        <taxon>Arthropoda</taxon>
        <taxon>Hexapoda</taxon>
        <taxon>Insecta</taxon>
        <taxon>Pterygota</taxon>
        <taxon>Neoptera</taxon>
        <taxon>Endopterygota</taxon>
        <taxon>Coleoptera</taxon>
        <taxon>Polyphaga</taxon>
        <taxon>Cucujiformia</taxon>
        <taxon>Curculionidae</taxon>
        <taxon>Ceutorhynchinae</taxon>
        <taxon>Ceutorhynchus</taxon>
    </lineage>
</organism>
<reference evidence="2" key="1">
    <citation type="submission" date="2022-01" db="EMBL/GenBank/DDBJ databases">
        <authorList>
            <person name="King R."/>
        </authorList>
    </citation>
    <scope>NUCLEOTIDE SEQUENCE</scope>
</reference>
<accession>A0A9N9MHM4</accession>
<feature type="region of interest" description="Disordered" evidence="1">
    <location>
        <begin position="414"/>
        <end position="474"/>
    </location>
</feature>
<feature type="compositionally biased region" description="Basic and acidic residues" evidence="1">
    <location>
        <begin position="737"/>
        <end position="746"/>
    </location>
</feature>